<evidence type="ECO:0000256" key="1">
    <source>
        <dbReference type="SAM" id="MobiDB-lite"/>
    </source>
</evidence>
<dbReference type="Pfam" id="PF14111">
    <property type="entry name" value="DUF4283"/>
    <property type="match status" value="1"/>
</dbReference>
<dbReference type="EMBL" id="JABFAA010000012">
    <property type="protein sequence ID" value="MBA0697901.1"/>
    <property type="molecule type" value="Genomic_DNA"/>
</dbReference>
<name>A0A7J8YE92_GOSAI</name>
<evidence type="ECO:0000313" key="4">
    <source>
        <dbReference type="Proteomes" id="UP000593577"/>
    </source>
</evidence>
<proteinExistence type="predicted"/>
<dbReference type="InterPro" id="IPR025558">
    <property type="entry name" value="DUF4283"/>
</dbReference>
<feature type="region of interest" description="Disordered" evidence="1">
    <location>
        <begin position="175"/>
        <end position="225"/>
    </location>
</feature>
<dbReference type="Proteomes" id="UP000593577">
    <property type="component" value="Unassembled WGS sequence"/>
</dbReference>
<reference evidence="3 4" key="1">
    <citation type="journal article" date="2019" name="Genome Biol. Evol.">
        <title>Insights into the evolution of the New World diploid cottons (Gossypium, subgenus Houzingenia) based on genome sequencing.</title>
        <authorList>
            <person name="Grover C.E."/>
            <person name="Arick M.A. 2nd"/>
            <person name="Thrash A."/>
            <person name="Conover J.L."/>
            <person name="Sanders W.S."/>
            <person name="Peterson D.G."/>
            <person name="Frelichowski J.E."/>
            <person name="Scheffler J.A."/>
            <person name="Scheffler B.E."/>
            <person name="Wendel J.F."/>
        </authorList>
    </citation>
    <scope>NUCLEOTIDE SEQUENCE [LARGE SCALE GENOMIC DNA]</scope>
    <source>
        <strain evidence="3">185</strain>
        <tissue evidence="3">Leaf</tissue>
    </source>
</reference>
<evidence type="ECO:0000259" key="2">
    <source>
        <dbReference type="Pfam" id="PF14111"/>
    </source>
</evidence>
<keyword evidence="4" id="KW-1185">Reference proteome</keyword>
<evidence type="ECO:0000313" key="3">
    <source>
        <dbReference type="EMBL" id="MBA0697901.1"/>
    </source>
</evidence>
<dbReference type="AlphaFoldDB" id="A0A7J8YE92"/>
<accession>A0A7J8YE92</accession>
<feature type="region of interest" description="Disordered" evidence="1">
    <location>
        <begin position="133"/>
        <end position="152"/>
    </location>
</feature>
<gene>
    <name evidence="3" type="ORF">Goari_021420</name>
</gene>
<feature type="domain" description="DUF4283" evidence="2">
    <location>
        <begin position="34"/>
        <end position="111"/>
    </location>
</feature>
<protein>
    <recommendedName>
        <fullName evidence="2">DUF4283 domain-containing protein</fullName>
    </recommendedName>
</protein>
<sequence>MERDLADLSLKDEEDEILLLQINSGPQQVVQNLYFVGYFLTTSIVHFPAMNSTLENLWHPVKRVQISDLEGNRFLFNFFHKMDLDRVVNGALWIFNNHLLVFRKLHEGEDPVKSVAKQLGDFDGEFLEYDSKSLRNGKSGRQGSGLKMDPILETNLDGDGSDNFGMVGNTFKIGGRVDMDHDGEENPIKGGEGKKRPRNDTENHKSFSKHHIDTKVREGGTEENI</sequence>
<comment type="caution">
    <text evidence="3">The sequence shown here is derived from an EMBL/GenBank/DDBJ whole genome shotgun (WGS) entry which is preliminary data.</text>
</comment>
<organism evidence="3 4">
    <name type="scientific">Gossypium aridum</name>
    <name type="common">American cotton</name>
    <name type="synonym">Erioxylum aridum</name>
    <dbReference type="NCBI Taxonomy" id="34290"/>
    <lineage>
        <taxon>Eukaryota</taxon>
        <taxon>Viridiplantae</taxon>
        <taxon>Streptophyta</taxon>
        <taxon>Embryophyta</taxon>
        <taxon>Tracheophyta</taxon>
        <taxon>Spermatophyta</taxon>
        <taxon>Magnoliopsida</taxon>
        <taxon>eudicotyledons</taxon>
        <taxon>Gunneridae</taxon>
        <taxon>Pentapetalae</taxon>
        <taxon>rosids</taxon>
        <taxon>malvids</taxon>
        <taxon>Malvales</taxon>
        <taxon>Malvaceae</taxon>
        <taxon>Malvoideae</taxon>
        <taxon>Gossypium</taxon>
    </lineage>
</organism>